<sequence>MLVNVKVWGNDLNCDVCSNDKWYKRTLKTEFESQENALIFEEEVRYLFECSNCGNCKLFGMVSRETNPDEVNLTIMPVGNE</sequence>
<dbReference type="EMBL" id="JACWFH010000021">
    <property type="protein sequence ID" value="MBY0098322.1"/>
    <property type="molecule type" value="Genomic_DNA"/>
</dbReference>
<dbReference type="RefSeq" id="WP_221874536.1">
    <property type="nucleotide sequence ID" value="NZ_JACWFH010000021.1"/>
</dbReference>
<keyword evidence="2" id="KW-1185">Reference proteome</keyword>
<name>A0ABS7K7T0_9BACI</name>
<gene>
    <name evidence="1" type="ORF">H0185_16100</name>
</gene>
<evidence type="ECO:0000313" key="1">
    <source>
        <dbReference type="EMBL" id="MBY0098322.1"/>
    </source>
</evidence>
<dbReference type="Proteomes" id="UP000769780">
    <property type="component" value="Unassembled WGS sequence"/>
</dbReference>
<accession>A0ABS7K7T0</accession>
<reference evidence="1 2" key="1">
    <citation type="submission" date="2020-07" db="EMBL/GenBank/DDBJ databases">
        <title>Fungal Genomes of the International Space Station.</title>
        <authorList>
            <person name="Seuylemezian A."/>
            <person name="Singh N.K."/>
            <person name="Wood J."/>
            <person name="Venkateswaran K."/>
        </authorList>
    </citation>
    <scope>NUCLEOTIDE SEQUENCE [LARGE SCALE GENOMIC DNA]</scope>
    <source>
        <strain evidence="1 2">PL-B2</strain>
    </source>
</reference>
<comment type="caution">
    <text evidence="1">The sequence shown here is derived from an EMBL/GenBank/DDBJ whole genome shotgun (WGS) entry which is preliminary data.</text>
</comment>
<protein>
    <submittedName>
        <fullName evidence="1">Uncharacterized protein</fullName>
    </submittedName>
</protein>
<proteinExistence type="predicted"/>
<evidence type="ECO:0000313" key="2">
    <source>
        <dbReference type="Proteomes" id="UP000769780"/>
    </source>
</evidence>
<organism evidence="1 2">
    <name type="scientific">Mesobacillus maritimus</name>
    <dbReference type="NCBI Taxonomy" id="1643336"/>
    <lineage>
        <taxon>Bacteria</taxon>
        <taxon>Bacillati</taxon>
        <taxon>Bacillota</taxon>
        <taxon>Bacilli</taxon>
        <taxon>Bacillales</taxon>
        <taxon>Bacillaceae</taxon>
        <taxon>Mesobacillus</taxon>
    </lineage>
</organism>